<dbReference type="KEGG" id="tps:THAPSDRAFT_262254"/>
<dbReference type="InterPro" id="IPR050611">
    <property type="entry name" value="ABCF"/>
</dbReference>
<dbReference type="InterPro" id="IPR027417">
    <property type="entry name" value="P-loop_NTPase"/>
</dbReference>
<dbReference type="SMART" id="SM00382">
    <property type="entry name" value="AAA"/>
    <property type="match status" value="2"/>
</dbReference>
<dbReference type="PROSITE" id="PS50893">
    <property type="entry name" value="ABC_TRANSPORTER_2"/>
    <property type="match status" value="2"/>
</dbReference>
<dbReference type="eggNOG" id="KOG0062">
    <property type="taxonomic scope" value="Eukaryota"/>
</dbReference>
<dbReference type="PANTHER" id="PTHR19211">
    <property type="entry name" value="ATP-BINDING TRANSPORT PROTEIN-RELATED"/>
    <property type="match status" value="1"/>
</dbReference>
<dbReference type="GeneID" id="7443727"/>
<dbReference type="GO" id="GO:0005524">
    <property type="term" value="F:ATP binding"/>
    <property type="evidence" value="ECO:0000318"/>
    <property type="project" value="GO_Central"/>
</dbReference>
<evidence type="ECO:0000313" key="6">
    <source>
        <dbReference type="Proteomes" id="UP000001449"/>
    </source>
</evidence>
<dbReference type="OMA" id="QKIHTMS"/>
<proteinExistence type="predicted"/>
<name>B8C008_THAPS</name>
<dbReference type="PaxDb" id="35128-Thaps262254"/>
<dbReference type="Gene3D" id="3.40.50.300">
    <property type="entry name" value="P-loop containing nucleotide triphosphate hydrolases"/>
    <property type="match status" value="2"/>
</dbReference>
<feature type="domain" description="ABC transporter" evidence="4">
    <location>
        <begin position="315"/>
        <end position="532"/>
    </location>
</feature>
<evidence type="ECO:0000256" key="2">
    <source>
        <dbReference type="ARBA" id="ARBA00022741"/>
    </source>
</evidence>
<dbReference type="InterPro" id="IPR003439">
    <property type="entry name" value="ABC_transporter-like_ATP-bd"/>
</dbReference>
<dbReference type="Pfam" id="PF00005">
    <property type="entry name" value="ABC_tran"/>
    <property type="match status" value="2"/>
</dbReference>
<dbReference type="FunFam" id="3.40.50.300:FF:000011">
    <property type="entry name" value="Putative ABC transporter ATP-binding component"/>
    <property type="match status" value="1"/>
</dbReference>
<reference evidence="5 6" key="2">
    <citation type="journal article" date="2008" name="Nature">
        <title>The Phaeodactylum genome reveals the evolutionary history of diatom genomes.</title>
        <authorList>
            <person name="Bowler C."/>
            <person name="Allen A.E."/>
            <person name="Badger J.H."/>
            <person name="Grimwood J."/>
            <person name="Jabbari K."/>
            <person name="Kuo A."/>
            <person name="Maheswari U."/>
            <person name="Martens C."/>
            <person name="Maumus F."/>
            <person name="Otillar R.P."/>
            <person name="Rayko E."/>
            <person name="Salamov A."/>
            <person name="Vandepoele K."/>
            <person name="Beszteri B."/>
            <person name="Gruber A."/>
            <person name="Heijde M."/>
            <person name="Katinka M."/>
            <person name="Mock T."/>
            <person name="Valentin K."/>
            <person name="Verret F."/>
            <person name="Berges J.A."/>
            <person name="Brownlee C."/>
            <person name="Cadoret J.P."/>
            <person name="Chiovitti A."/>
            <person name="Choi C.J."/>
            <person name="Coesel S."/>
            <person name="De Martino A."/>
            <person name="Detter J.C."/>
            <person name="Durkin C."/>
            <person name="Falciatore A."/>
            <person name="Fournet J."/>
            <person name="Haruta M."/>
            <person name="Huysman M.J."/>
            <person name="Jenkins B.D."/>
            <person name="Jiroutova K."/>
            <person name="Jorgensen R.E."/>
            <person name="Joubert Y."/>
            <person name="Kaplan A."/>
            <person name="Kroger N."/>
            <person name="Kroth P.G."/>
            <person name="La Roche J."/>
            <person name="Lindquist E."/>
            <person name="Lommer M."/>
            <person name="Martin-Jezequel V."/>
            <person name="Lopez P.J."/>
            <person name="Lucas S."/>
            <person name="Mangogna M."/>
            <person name="McGinnis K."/>
            <person name="Medlin L.K."/>
            <person name="Montsant A."/>
            <person name="Oudot-Le Secq M.P."/>
            <person name="Napoli C."/>
            <person name="Obornik M."/>
            <person name="Parker M.S."/>
            <person name="Petit J.L."/>
            <person name="Porcel B.M."/>
            <person name="Poulsen N."/>
            <person name="Robison M."/>
            <person name="Rychlewski L."/>
            <person name="Rynearson T.A."/>
            <person name="Schmutz J."/>
            <person name="Shapiro H."/>
            <person name="Siaut M."/>
            <person name="Stanley M."/>
            <person name="Sussman M.R."/>
            <person name="Taylor A.R."/>
            <person name="Vardi A."/>
            <person name="von Dassow P."/>
            <person name="Vyverman W."/>
            <person name="Willis A."/>
            <person name="Wyrwicz L.S."/>
            <person name="Rokhsar D.S."/>
            <person name="Weissenbach J."/>
            <person name="Armbrust E.V."/>
            <person name="Green B.R."/>
            <person name="Van de Peer Y."/>
            <person name="Grigoriev I.V."/>
        </authorList>
    </citation>
    <scope>NUCLEOTIDE SEQUENCE [LARGE SCALE GENOMIC DNA]</scope>
    <source>
        <strain evidence="5 6">CCMP1335</strain>
    </source>
</reference>
<dbReference type="PROSITE" id="PS00211">
    <property type="entry name" value="ABC_TRANSPORTER_1"/>
    <property type="match status" value="1"/>
</dbReference>
<protein>
    <submittedName>
        <fullName evidence="5">ABC transporter protein family</fullName>
    </submittedName>
</protein>
<accession>B8C008</accession>
<dbReference type="HOGENOM" id="CLU_000604_36_6_1"/>
<dbReference type="InParanoid" id="B8C008"/>
<dbReference type="STRING" id="35128.B8C008"/>
<dbReference type="CDD" id="cd03221">
    <property type="entry name" value="ABCF_EF-3"/>
    <property type="match status" value="2"/>
</dbReference>
<evidence type="ECO:0000256" key="3">
    <source>
        <dbReference type="ARBA" id="ARBA00022840"/>
    </source>
</evidence>
<evidence type="ECO:0000313" key="5">
    <source>
        <dbReference type="EMBL" id="EED93438.1"/>
    </source>
</evidence>
<keyword evidence="3" id="KW-0067">ATP-binding</keyword>
<dbReference type="AlphaFoldDB" id="B8C008"/>
<dbReference type="Pfam" id="PF12848">
    <property type="entry name" value="ABC_tran_Xtn"/>
    <property type="match status" value="1"/>
</dbReference>
<keyword evidence="2" id="KW-0547">Nucleotide-binding</keyword>
<dbReference type="EMBL" id="CM000641">
    <property type="protein sequence ID" value="EED93438.1"/>
    <property type="molecule type" value="Genomic_DNA"/>
</dbReference>
<evidence type="ECO:0000256" key="1">
    <source>
        <dbReference type="ARBA" id="ARBA00022737"/>
    </source>
</evidence>
<dbReference type="InterPro" id="IPR017871">
    <property type="entry name" value="ABC_transporter-like_CS"/>
</dbReference>
<feature type="non-terminal residue" evidence="5">
    <location>
        <position position="533"/>
    </location>
</feature>
<feature type="domain" description="ABC transporter" evidence="4">
    <location>
        <begin position="1"/>
        <end position="236"/>
    </location>
</feature>
<keyword evidence="6" id="KW-1185">Reference proteome</keyword>
<feature type="non-terminal residue" evidence="5">
    <location>
        <position position="1"/>
    </location>
</feature>
<dbReference type="InterPro" id="IPR003593">
    <property type="entry name" value="AAA+_ATPase"/>
</dbReference>
<gene>
    <name evidence="5" type="ORF">THAPSDRAFT_262254</name>
</gene>
<keyword evidence="1" id="KW-0677">Repeat</keyword>
<dbReference type="FunFam" id="3.40.50.300:FF:001197">
    <property type="entry name" value="Putative ATP-binding cassette family ATPase"/>
    <property type="match status" value="1"/>
</dbReference>
<sequence>LLTDATLTLAGGRKYGLMGRNGCGKTTMLTALAARQLESGIGGGIPKNMSMLLVRQEIGGNEMSAVETVMKSDVKREGASSEETSEDKRKRLNAKLTVAYERLARIEQEEGDPEPRARKVLFGLGFITPEMQNKPTKQLSGGWRMRVSLSCALFANPALLLLDEPTNHLDLEAVLWLERYLTTQFKGTLVVVSHDRHFLNEVVTDVVHFHQGKLTTYRGDISNFVAVREENRKRQIRLYEQQEAKRAHLQKYIDLHAQSGENGVKAAKQRKSRMKKLDKIGMIYDGEAEEIEEYEEDEEVVLSFPDPGTFDGNVVTLDQMTFGYNPDKTLLKDVDLTIDCTSRCALLGRNGCGKSTLIKIIVGALQANKGKVSINGRAKIEYLAQHQLEQLDPDSNPLMTMLERYPGDRGNAHMMELRRYLANFGLGGDELPKQKIHTMSGGQKCRLCLASAMYRKPHLLILDEPTNHLDIETTEALIEAINQFQGGVLLVSHDQHLLTSCCKQLLVVEDGLVSELRGNTNGEAFEKYKKDVV</sequence>
<evidence type="ECO:0000259" key="4">
    <source>
        <dbReference type="PROSITE" id="PS50893"/>
    </source>
</evidence>
<dbReference type="InterPro" id="IPR032781">
    <property type="entry name" value="ABC_tran_Xtn"/>
</dbReference>
<dbReference type="Proteomes" id="UP000001449">
    <property type="component" value="Chromosome 4"/>
</dbReference>
<dbReference type="PANTHER" id="PTHR19211:SF14">
    <property type="entry name" value="ATP-BINDING CASSETTE SUB-FAMILY F MEMBER 1"/>
    <property type="match status" value="1"/>
</dbReference>
<organism evidence="5 6">
    <name type="scientific">Thalassiosira pseudonana</name>
    <name type="common">Marine diatom</name>
    <name type="synonym">Cyclotella nana</name>
    <dbReference type="NCBI Taxonomy" id="35128"/>
    <lineage>
        <taxon>Eukaryota</taxon>
        <taxon>Sar</taxon>
        <taxon>Stramenopiles</taxon>
        <taxon>Ochrophyta</taxon>
        <taxon>Bacillariophyta</taxon>
        <taxon>Coscinodiscophyceae</taxon>
        <taxon>Thalassiosirophycidae</taxon>
        <taxon>Thalassiosirales</taxon>
        <taxon>Thalassiosiraceae</taxon>
        <taxon>Thalassiosira</taxon>
    </lineage>
</organism>
<dbReference type="RefSeq" id="XP_002289901.1">
    <property type="nucleotide sequence ID" value="XM_002289865.1"/>
</dbReference>
<reference evidence="5 6" key="1">
    <citation type="journal article" date="2004" name="Science">
        <title>The genome of the diatom Thalassiosira pseudonana: ecology, evolution, and metabolism.</title>
        <authorList>
            <person name="Armbrust E.V."/>
            <person name="Berges J.A."/>
            <person name="Bowler C."/>
            <person name="Green B.R."/>
            <person name="Martinez D."/>
            <person name="Putnam N.H."/>
            <person name="Zhou S."/>
            <person name="Allen A.E."/>
            <person name="Apt K.E."/>
            <person name="Bechner M."/>
            <person name="Brzezinski M.A."/>
            <person name="Chaal B.K."/>
            <person name="Chiovitti A."/>
            <person name="Davis A.K."/>
            <person name="Demarest M.S."/>
            <person name="Detter J.C."/>
            <person name="Glavina T."/>
            <person name="Goodstein D."/>
            <person name="Hadi M.Z."/>
            <person name="Hellsten U."/>
            <person name="Hildebrand M."/>
            <person name="Jenkins B.D."/>
            <person name="Jurka J."/>
            <person name="Kapitonov V.V."/>
            <person name="Kroger N."/>
            <person name="Lau W.W."/>
            <person name="Lane T.W."/>
            <person name="Larimer F.W."/>
            <person name="Lippmeier J.C."/>
            <person name="Lucas S."/>
            <person name="Medina M."/>
            <person name="Montsant A."/>
            <person name="Obornik M."/>
            <person name="Parker M.S."/>
            <person name="Palenik B."/>
            <person name="Pazour G.J."/>
            <person name="Richardson P.M."/>
            <person name="Rynearson T.A."/>
            <person name="Saito M.A."/>
            <person name="Schwartz D.C."/>
            <person name="Thamatrakoln K."/>
            <person name="Valentin K."/>
            <person name="Vardi A."/>
            <person name="Wilkerson F.P."/>
            <person name="Rokhsar D.S."/>
        </authorList>
    </citation>
    <scope>NUCLEOTIDE SEQUENCE [LARGE SCALE GENOMIC DNA]</scope>
    <source>
        <strain evidence="5 6">CCMP1335</strain>
    </source>
</reference>
<dbReference type="SUPFAM" id="SSF52540">
    <property type="entry name" value="P-loop containing nucleoside triphosphate hydrolases"/>
    <property type="match status" value="2"/>
</dbReference>
<dbReference type="GO" id="GO:0016887">
    <property type="term" value="F:ATP hydrolysis activity"/>
    <property type="evidence" value="ECO:0007669"/>
    <property type="project" value="InterPro"/>
</dbReference>